<sequence length="479" mass="54660">MTKTIYVPQGYCASLTPLTTSYGIGGLYTDGFSACNILACIGEGKILLSHVDHLTIMISMTKLKTEIENIKNLQEIIIISRENETFVKSHLINLISSIGLGSKIIEKEIDIQHDGIYVSYNKENNNDIHPNVKKYPIRNREGLELIHHPQEQQIQAVQKIHQIIGINAKFITRKAQVRRFSVFDGLAWENMDVELSIDNSHQATIQEIKFIEKDDPFIMVAGKLAGIACNMKGKMPIVSSTKEIGMQVAFYMEGYINDFDYVRLFNRNLKEMIDSNDNIPETQEDLAFKQALNTIISKKEDSFSKVQDVYHSYENKAPNTEFKANIISEITTFARHYLERKYYHDLKQNCKEVEREATSFNEQAVKCYKENNFKNAAELFFSAIQLYTYCSLKNDPKLATLYYNCGRSLQQFGEYRAASLHLNTSLILRENYIEPRPRAEIEKTKKALAECISVQPSASTWVESSSISRTTSNSQGLGK</sequence>
<accession>A0A0C1QKQ0</accession>
<evidence type="ECO:0000313" key="2">
    <source>
        <dbReference type="Proteomes" id="UP000031258"/>
    </source>
</evidence>
<proteinExistence type="predicted"/>
<keyword evidence="2" id="KW-1185">Reference proteome</keyword>
<dbReference type="SUPFAM" id="SSF48452">
    <property type="entry name" value="TPR-like"/>
    <property type="match status" value="1"/>
</dbReference>
<dbReference type="InterPro" id="IPR011990">
    <property type="entry name" value="TPR-like_helical_dom_sf"/>
</dbReference>
<dbReference type="RefSeq" id="WP_039454851.1">
    <property type="nucleotide sequence ID" value="NZ_JSWE01000040.1"/>
</dbReference>
<reference evidence="1 2" key="1">
    <citation type="submission" date="2014-11" db="EMBL/GenBank/DDBJ databases">
        <title>A Rickettsiales Symbiont of Amoebae With Ancient Features.</title>
        <authorList>
            <person name="Schulz F."/>
            <person name="Martijn J."/>
            <person name="Wascher F."/>
            <person name="Kostanjsek R."/>
            <person name="Ettema T.J."/>
            <person name="Horn M."/>
        </authorList>
    </citation>
    <scope>NUCLEOTIDE SEQUENCE [LARGE SCALE GENOMIC DNA]</scope>
    <source>
        <strain evidence="1 2">UWC36</strain>
    </source>
</reference>
<evidence type="ECO:0008006" key="3">
    <source>
        <dbReference type="Google" id="ProtNLM"/>
    </source>
</evidence>
<dbReference type="OrthoDB" id="9770761at2"/>
<organism evidence="1 2">
    <name type="scientific">Candidatus Jidaibacter acanthamoebae</name>
    <dbReference type="NCBI Taxonomy" id="86105"/>
    <lineage>
        <taxon>Bacteria</taxon>
        <taxon>Pseudomonadati</taxon>
        <taxon>Pseudomonadota</taxon>
        <taxon>Alphaproteobacteria</taxon>
        <taxon>Rickettsiales</taxon>
        <taxon>Candidatus Midichloriaceae</taxon>
        <taxon>Candidatus Jidaibacter</taxon>
    </lineage>
</organism>
<dbReference type="Gene3D" id="1.25.40.10">
    <property type="entry name" value="Tetratricopeptide repeat domain"/>
    <property type="match status" value="1"/>
</dbReference>
<name>A0A0C1QKQ0_9RICK</name>
<gene>
    <name evidence="1" type="ORF">NF27_BO00020</name>
</gene>
<dbReference type="AlphaFoldDB" id="A0A0C1QKQ0"/>
<comment type="caution">
    <text evidence="1">The sequence shown here is derived from an EMBL/GenBank/DDBJ whole genome shotgun (WGS) entry which is preliminary data.</text>
</comment>
<dbReference type="EMBL" id="JSWE01000040">
    <property type="protein sequence ID" value="KIE06074.1"/>
    <property type="molecule type" value="Genomic_DNA"/>
</dbReference>
<dbReference type="SMART" id="SM00028">
    <property type="entry name" value="TPR"/>
    <property type="match status" value="2"/>
</dbReference>
<dbReference type="Proteomes" id="UP000031258">
    <property type="component" value="Unassembled WGS sequence"/>
</dbReference>
<evidence type="ECO:0000313" key="1">
    <source>
        <dbReference type="EMBL" id="KIE06074.1"/>
    </source>
</evidence>
<dbReference type="InterPro" id="IPR019734">
    <property type="entry name" value="TPR_rpt"/>
</dbReference>
<protein>
    <recommendedName>
        <fullName evidence="3">Tetratricopeptide repeat protein</fullName>
    </recommendedName>
</protein>